<comment type="caution">
    <text evidence="1">The sequence shown here is derived from an EMBL/GenBank/DDBJ whole genome shotgun (WGS) entry which is preliminary data.</text>
</comment>
<dbReference type="RefSeq" id="WP_198915374.1">
    <property type="nucleotide sequence ID" value="NZ_JAEKPD010000005.1"/>
</dbReference>
<dbReference type="EMBL" id="JAEKPD010000005">
    <property type="protein sequence ID" value="MBJ3762199.1"/>
    <property type="molecule type" value="Genomic_DNA"/>
</dbReference>
<proteinExistence type="predicted"/>
<dbReference type="Proteomes" id="UP000642488">
    <property type="component" value="Unassembled WGS sequence"/>
</dbReference>
<protein>
    <submittedName>
        <fullName evidence="1">Uncharacterized protein</fullName>
    </submittedName>
</protein>
<dbReference type="AlphaFoldDB" id="A0A934MGA1"/>
<accession>A0A934MGA1</accession>
<evidence type="ECO:0000313" key="1">
    <source>
        <dbReference type="EMBL" id="MBJ3762199.1"/>
    </source>
</evidence>
<organism evidence="1 2">
    <name type="scientific">Palleronia pontilimi</name>
    <dbReference type="NCBI Taxonomy" id="1964209"/>
    <lineage>
        <taxon>Bacteria</taxon>
        <taxon>Pseudomonadati</taxon>
        <taxon>Pseudomonadota</taxon>
        <taxon>Alphaproteobacteria</taxon>
        <taxon>Rhodobacterales</taxon>
        <taxon>Roseobacteraceae</taxon>
        <taxon>Palleronia</taxon>
    </lineage>
</organism>
<name>A0A934MGA1_9RHOB</name>
<reference evidence="1" key="1">
    <citation type="submission" date="2020-12" db="EMBL/GenBank/DDBJ databases">
        <title>Bacterial taxonomy.</title>
        <authorList>
            <person name="Pan X."/>
        </authorList>
    </citation>
    <scope>NUCLEOTIDE SEQUENCE</scope>
    <source>
        <strain evidence="1">KCTC 52957</strain>
    </source>
</reference>
<keyword evidence="2" id="KW-1185">Reference proteome</keyword>
<gene>
    <name evidence="1" type="ORF">ILP92_05510</name>
</gene>
<sequence length="148" mass="16699">MRNYTGLALVFPLQIRTDPGPDLSITLRDPATDQPALTARLRAGQFFRVLVPAGTYTLDVTADTPTPSAFTYPEPLNFQIVGLGRKMGYLIDLRGDGPPTDRPIGLCQTFDYDIHDLEALRDYYRLPLGDPDRPEWPPSRETRDRFCD</sequence>
<evidence type="ECO:0000313" key="2">
    <source>
        <dbReference type="Proteomes" id="UP000642488"/>
    </source>
</evidence>